<evidence type="ECO:0000313" key="15">
    <source>
        <dbReference type="Proteomes" id="UP001454036"/>
    </source>
</evidence>
<feature type="transmembrane region" description="Helical" evidence="10">
    <location>
        <begin position="61"/>
        <end position="79"/>
    </location>
</feature>
<keyword evidence="5 10" id="KW-0812">Transmembrane</keyword>
<name>A0AAV3NH02_LITER</name>
<feature type="transmembrane region" description="Helical" evidence="10">
    <location>
        <begin position="460"/>
        <end position="477"/>
    </location>
</feature>
<dbReference type="InterPro" id="IPR003855">
    <property type="entry name" value="K+_transporter"/>
</dbReference>
<dbReference type="Pfam" id="PF02705">
    <property type="entry name" value="K_trans"/>
    <property type="match status" value="1"/>
</dbReference>
<dbReference type="GO" id="GO:0005886">
    <property type="term" value="C:plasma membrane"/>
    <property type="evidence" value="ECO:0007669"/>
    <property type="project" value="UniProtKB-SubCell"/>
</dbReference>
<evidence type="ECO:0000256" key="4">
    <source>
        <dbReference type="ARBA" id="ARBA00022538"/>
    </source>
</evidence>
<dbReference type="PANTHER" id="PTHR30540:SF97">
    <property type="entry name" value="POTASSIUM TRANSPORTER"/>
    <property type="match status" value="1"/>
</dbReference>
<feature type="transmembrane region" description="Helical" evidence="10">
    <location>
        <begin position="489"/>
        <end position="508"/>
    </location>
</feature>
<gene>
    <name evidence="14" type="ORF">LIER_00187</name>
</gene>
<evidence type="ECO:0000256" key="10">
    <source>
        <dbReference type="RuleBase" id="RU321113"/>
    </source>
</evidence>
<protein>
    <recommendedName>
        <fullName evidence="10">Potassium transporter</fullName>
    </recommendedName>
</protein>
<keyword evidence="6 10" id="KW-0630">Potassium</keyword>
<evidence type="ECO:0000256" key="6">
    <source>
        <dbReference type="ARBA" id="ARBA00022958"/>
    </source>
</evidence>
<evidence type="ECO:0000256" key="7">
    <source>
        <dbReference type="ARBA" id="ARBA00022989"/>
    </source>
</evidence>
<dbReference type="InterPro" id="IPR053952">
    <property type="entry name" value="K_trans_C"/>
</dbReference>
<feature type="transmembrane region" description="Helical" evidence="10">
    <location>
        <begin position="143"/>
        <end position="162"/>
    </location>
</feature>
<dbReference type="InterPro" id="IPR053951">
    <property type="entry name" value="K_trans_N"/>
</dbReference>
<feature type="domain" description="K+ potassium transporter integral membrane" evidence="12">
    <location>
        <begin position="21"/>
        <end position="527"/>
    </location>
</feature>
<feature type="transmembrane region" description="Helical" evidence="10">
    <location>
        <begin position="407"/>
        <end position="425"/>
    </location>
</feature>
<keyword evidence="4 10" id="KW-0633">Potassium transport</keyword>
<feature type="compositionally biased region" description="Low complexity" evidence="11">
    <location>
        <begin position="683"/>
        <end position="693"/>
    </location>
</feature>
<evidence type="ECO:0000256" key="1">
    <source>
        <dbReference type="ARBA" id="ARBA00004651"/>
    </source>
</evidence>
<evidence type="ECO:0000256" key="8">
    <source>
        <dbReference type="ARBA" id="ARBA00023065"/>
    </source>
</evidence>
<comment type="caution">
    <text evidence="10">Lacks conserved residue(s) required for the propagation of feature annotation.</text>
</comment>
<evidence type="ECO:0000256" key="3">
    <source>
        <dbReference type="ARBA" id="ARBA00022448"/>
    </source>
</evidence>
<dbReference type="GO" id="GO:0015079">
    <property type="term" value="F:potassium ion transmembrane transporter activity"/>
    <property type="evidence" value="ECO:0007669"/>
    <property type="project" value="UniProtKB-UniRule"/>
</dbReference>
<feature type="region of interest" description="Disordered" evidence="11">
    <location>
        <begin position="683"/>
        <end position="711"/>
    </location>
</feature>
<evidence type="ECO:0000313" key="14">
    <source>
        <dbReference type="EMBL" id="GAA0138439.1"/>
    </source>
</evidence>
<evidence type="ECO:0000256" key="2">
    <source>
        <dbReference type="ARBA" id="ARBA00008440"/>
    </source>
</evidence>
<keyword evidence="15" id="KW-1185">Reference proteome</keyword>
<dbReference type="Proteomes" id="UP001454036">
    <property type="component" value="Unassembled WGS sequence"/>
</dbReference>
<dbReference type="PANTHER" id="PTHR30540">
    <property type="entry name" value="OSMOTIC STRESS POTASSIUM TRANSPORTER"/>
    <property type="match status" value="1"/>
</dbReference>
<feature type="transmembrane region" description="Helical" evidence="10">
    <location>
        <begin position="309"/>
        <end position="328"/>
    </location>
</feature>
<evidence type="ECO:0000256" key="9">
    <source>
        <dbReference type="ARBA" id="ARBA00023136"/>
    </source>
</evidence>
<keyword evidence="7 10" id="KW-1133">Transmembrane helix</keyword>
<evidence type="ECO:0000256" key="5">
    <source>
        <dbReference type="ARBA" id="ARBA00022692"/>
    </source>
</evidence>
<dbReference type="Pfam" id="PF22776">
    <property type="entry name" value="K_trans_C"/>
    <property type="match status" value="1"/>
</dbReference>
<keyword evidence="3" id="KW-0813">Transport</keyword>
<dbReference type="EMBL" id="BAABME010000012">
    <property type="protein sequence ID" value="GAA0138439.1"/>
    <property type="molecule type" value="Genomic_DNA"/>
</dbReference>
<comment type="subcellular location">
    <subcellularLocation>
        <location evidence="1">Cell membrane</location>
        <topology evidence="1">Multi-pass membrane protein</topology>
    </subcellularLocation>
    <subcellularLocation>
        <location evidence="10">Membrane</location>
        <topology evidence="10">Multi-pass membrane protein</topology>
    </subcellularLocation>
</comment>
<evidence type="ECO:0000256" key="11">
    <source>
        <dbReference type="SAM" id="MobiDB-lite"/>
    </source>
</evidence>
<dbReference type="NCBIfam" id="TIGR00794">
    <property type="entry name" value="kup"/>
    <property type="match status" value="1"/>
</dbReference>
<comment type="similarity">
    <text evidence="2 10">Belongs to the HAK/KUP transporter (TC 2.A.72.3) family.</text>
</comment>
<feature type="transmembrane region" description="Helical" evidence="10">
    <location>
        <begin position="432"/>
        <end position="454"/>
    </location>
</feature>
<dbReference type="AlphaFoldDB" id="A0AAV3NH02"/>
<keyword evidence="8 10" id="KW-0406">Ion transport</keyword>
<feature type="transmembrane region" description="Helical" evidence="10">
    <location>
        <begin position="229"/>
        <end position="251"/>
    </location>
</feature>
<evidence type="ECO:0000259" key="13">
    <source>
        <dbReference type="Pfam" id="PF22776"/>
    </source>
</evidence>
<feature type="domain" description="K+ potassium transporter C-terminal" evidence="13">
    <location>
        <begin position="541"/>
        <end position="786"/>
    </location>
</feature>
<accession>A0AAV3NH02</accession>
<proteinExistence type="inferred from homology"/>
<reference evidence="14 15" key="1">
    <citation type="submission" date="2024-01" db="EMBL/GenBank/DDBJ databases">
        <title>The complete chloroplast genome sequence of Lithospermum erythrorhizon: insights into the phylogenetic relationship among Boraginaceae species and the maternal lineages of purple gromwells.</title>
        <authorList>
            <person name="Okada T."/>
            <person name="Watanabe K."/>
        </authorList>
    </citation>
    <scope>NUCLEOTIDE SEQUENCE [LARGE SCALE GENOMIC DNA]</scope>
</reference>
<feature type="transmembrane region" description="Helical" evidence="10">
    <location>
        <begin position="20"/>
        <end position="41"/>
    </location>
</feature>
<keyword evidence="9 10" id="KW-0472">Membrane</keyword>
<organism evidence="14 15">
    <name type="scientific">Lithospermum erythrorhizon</name>
    <name type="common">Purple gromwell</name>
    <name type="synonym">Lithospermum officinale var. erythrorhizon</name>
    <dbReference type="NCBI Taxonomy" id="34254"/>
    <lineage>
        <taxon>Eukaryota</taxon>
        <taxon>Viridiplantae</taxon>
        <taxon>Streptophyta</taxon>
        <taxon>Embryophyta</taxon>
        <taxon>Tracheophyta</taxon>
        <taxon>Spermatophyta</taxon>
        <taxon>Magnoliopsida</taxon>
        <taxon>eudicotyledons</taxon>
        <taxon>Gunneridae</taxon>
        <taxon>Pentapetalae</taxon>
        <taxon>asterids</taxon>
        <taxon>lamiids</taxon>
        <taxon>Boraginales</taxon>
        <taxon>Boraginaceae</taxon>
        <taxon>Boraginoideae</taxon>
        <taxon>Lithospermeae</taxon>
        <taxon>Lithospermum</taxon>
    </lineage>
</organism>
<comment type="function">
    <text evidence="10">Potassium transporter.</text>
</comment>
<evidence type="ECO:0000259" key="12">
    <source>
        <dbReference type="Pfam" id="PF02705"/>
    </source>
</evidence>
<comment type="caution">
    <text evidence="14">The sequence shown here is derived from an EMBL/GenBank/DDBJ whole genome shotgun (WGS) entry which is preliminary data.</text>
</comment>
<sequence>MDSASCPTQLKRERRRHTILLAFQSLGVVYGRLCTAPLYVFGSIDPRDIKSENEVYELFSFIFWTITILPLLKYAFIVLKADNDGEGGTFSLYALLCKHAKVGMLPSDKCANEIIDREGESPKKIKAQSRARRAIEGHKSSHYLLLFLALFGSCMIIADGVLTPSISVLSATKGIGRSLSKFSEKIISSEKTREHVEKFASKYLPISSACAILVALFALQHYGTHKIGFMFAPVIIIWLAFIVGLGLYNIVYHHQILWAISPVYLFRFFRSINFTDWKLLGNIVLCIAGSEAMFTDLGHFSKKSIKVTFVFLVYPALVICYAGQAAFISQHLGYSDDIVHLSESIPDRSIHHVFSVLSLFASVVGSQATVTASFSIINQCQALACFPRVKVIHTSEKIHGQVYTPDVNWIMMTISLAVTIGFHDIKPLGYATGFAVIWAILVTTCLMSLVISLYWEKNTLISGCFLIFFGAIEAMYLSSSLMTIPDGAWFVIVLMLIFMAIMISWHYGTVKKYEFDIENKVSVEWLTDLSPGLGVSRVPGIGFIYTDVVSGIPAFFSHFIANLPAFHHVLIFVSFKSLPEPHIPQNQRYLIGRVGPKEYKIYRCVVLYGYRDHVRDIDDFEEHVIGSIGEFIAREEHDHESLISPEGKMMVFGGLHGEGAALIPQTEIVSHLTTSAEIELQASSSLDAPSGSSQGRQRKVRFTLPPDSPRMHSSVRAELQELVDARESGTAYFLGKSHYSVSKGSNIFKRLLITTYILLDKNCREPTVALNIPLAALLEVGTVYTI</sequence>